<dbReference type="PROSITE" id="PS51885">
    <property type="entry name" value="NEPRILYSIN"/>
    <property type="match status" value="1"/>
</dbReference>
<dbReference type="PRINTS" id="PR00786">
    <property type="entry name" value="NEPRILYSIN"/>
</dbReference>
<keyword evidence="4" id="KW-0479">Metal-binding</keyword>
<dbReference type="InterPro" id="IPR008753">
    <property type="entry name" value="Peptidase_M13_N"/>
</dbReference>
<evidence type="ECO:0000259" key="10">
    <source>
        <dbReference type="Pfam" id="PF05649"/>
    </source>
</evidence>
<evidence type="ECO:0000256" key="8">
    <source>
        <dbReference type="SAM" id="SignalP"/>
    </source>
</evidence>
<evidence type="ECO:0000256" key="1">
    <source>
        <dbReference type="ARBA" id="ARBA00001947"/>
    </source>
</evidence>
<dbReference type="EC" id="3.4.24.71" evidence="11"/>
<feature type="chain" id="PRO_5030508551" evidence="8">
    <location>
        <begin position="22"/>
        <end position="674"/>
    </location>
</feature>
<evidence type="ECO:0000256" key="7">
    <source>
        <dbReference type="ARBA" id="ARBA00023049"/>
    </source>
</evidence>
<keyword evidence="7" id="KW-0482">Metalloprotease</keyword>
<feature type="signal peptide" evidence="8">
    <location>
        <begin position="1"/>
        <end position="21"/>
    </location>
</feature>
<dbReference type="InterPro" id="IPR024079">
    <property type="entry name" value="MetalloPept_cat_dom_sf"/>
</dbReference>
<evidence type="ECO:0000256" key="6">
    <source>
        <dbReference type="ARBA" id="ARBA00022833"/>
    </source>
</evidence>
<organism evidence="11 12">
    <name type="scientific">Sphingomonas kyeonggiensis</name>
    <dbReference type="NCBI Taxonomy" id="1268553"/>
    <lineage>
        <taxon>Bacteria</taxon>
        <taxon>Pseudomonadati</taxon>
        <taxon>Pseudomonadota</taxon>
        <taxon>Alphaproteobacteria</taxon>
        <taxon>Sphingomonadales</taxon>
        <taxon>Sphingomonadaceae</taxon>
        <taxon>Sphingomonas</taxon>
    </lineage>
</organism>
<dbReference type="EC" id="3.4.24.-" evidence="11"/>
<dbReference type="InterPro" id="IPR000718">
    <property type="entry name" value="Peptidase_M13"/>
</dbReference>
<dbReference type="SUPFAM" id="SSF55486">
    <property type="entry name" value="Metalloproteases ('zincins'), catalytic domain"/>
    <property type="match status" value="1"/>
</dbReference>
<evidence type="ECO:0000256" key="3">
    <source>
        <dbReference type="ARBA" id="ARBA00022670"/>
    </source>
</evidence>
<proteinExistence type="inferred from homology"/>
<gene>
    <name evidence="11" type="ORF">GGR46_002123</name>
</gene>
<evidence type="ECO:0000256" key="5">
    <source>
        <dbReference type="ARBA" id="ARBA00022801"/>
    </source>
</evidence>
<keyword evidence="3" id="KW-0645">Protease</keyword>
<keyword evidence="12" id="KW-1185">Reference proteome</keyword>
<evidence type="ECO:0000256" key="4">
    <source>
        <dbReference type="ARBA" id="ARBA00022723"/>
    </source>
</evidence>
<dbReference type="CDD" id="cd08662">
    <property type="entry name" value="M13"/>
    <property type="match status" value="1"/>
</dbReference>
<sequence>MRFTRLAAAALLLGTSVPALAQTTAKPKYGTWGVDYATMDKSVKPGDDFFRFAEGTWLRDAPIAPDKSRAGYNYDLPDETEVEVRTLVEGAGAHPADPVMRQVADFYAAWMDEAGIEARGTAPLKPYLGRIAAVKDRKALNLLMAEPGYASPIGIGISADEKNPTQYTVMAGQARLGLPTRDYYLLDGEKYVAIRKAYRAYVVKVQQLAGIANAEAKADAIIALETRLAQDQWTPEARRDPQKTYNPMSRAELAKLAPEFDWDATLAHMGLANMPTVVVRETTAVTAAGKRMADVPLATWKDWVAYRFISDHAQYLPKAFDDARFDFYSRTLQDVKAQAPRWKRGVRLLDGSLGEAIGKIYAERHWTTEAATQANELVEDLRAAYADKINAAKWMDAPTRKEALAKLAAFDPRLGGPVKYIDYSSMKVSRTDPLANDLASDSFQHQLELSRLGKPVDRALWYMTPQTVNAYYDPVLNQVTFPAAQLQPPFFDPAADPAVNYGETGATIGHEMGHGFDDEGRQYDASGKLRDWWTKESADRYTAHAQALVKQFDAYEPIPGVHIKGQLTLGENLGDLGGLEAAYAAYRRYVSRHGEPAVIDGYTGDQRFFLAYAQSWQGKAREGALRSQLLSNPHSPEEYRVNGIVRNMDEWYAAFGVKPGDKLYLPPEERVHVW</sequence>
<dbReference type="PANTHER" id="PTHR11733:SF167">
    <property type="entry name" value="FI17812P1-RELATED"/>
    <property type="match status" value="1"/>
</dbReference>
<evidence type="ECO:0000313" key="12">
    <source>
        <dbReference type="Proteomes" id="UP000557392"/>
    </source>
</evidence>
<keyword evidence="6" id="KW-0862">Zinc</keyword>
<comment type="cofactor">
    <cofactor evidence="1">
        <name>Zn(2+)</name>
        <dbReference type="ChEBI" id="CHEBI:29105"/>
    </cofactor>
</comment>
<dbReference type="Pfam" id="PF01431">
    <property type="entry name" value="Peptidase_M13"/>
    <property type="match status" value="1"/>
</dbReference>
<feature type="domain" description="Peptidase M13 N-terminal" evidence="10">
    <location>
        <begin position="45"/>
        <end position="417"/>
    </location>
</feature>
<protein>
    <submittedName>
        <fullName evidence="11">Endothelin-converting enzyme/putative endopeptidase</fullName>
        <ecNumber evidence="11">3.4.24.-</ecNumber>
        <ecNumber evidence="11">3.4.24.71</ecNumber>
    </submittedName>
</protein>
<comment type="caution">
    <text evidence="11">The sequence shown here is derived from an EMBL/GenBank/DDBJ whole genome shotgun (WGS) entry which is preliminary data.</text>
</comment>
<dbReference type="Pfam" id="PF05649">
    <property type="entry name" value="Peptidase_M13_N"/>
    <property type="match status" value="1"/>
</dbReference>
<dbReference type="AlphaFoldDB" id="A0A7W6NXG6"/>
<dbReference type="InterPro" id="IPR018497">
    <property type="entry name" value="Peptidase_M13_C"/>
</dbReference>
<feature type="domain" description="Peptidase M13 C-terminal" evidence="9">
    <location>
        <begin position="469"/>
        <end position="671"/>
    </location>
</feature>
<dbReference type="GO" id="GO:0005886">
    <property type="term" value="C:plasma membrane"/>
    <property type="evidence" value="ECO:0007669"/>
    <property type="project" value="TreeGrafter"/>
</dbReference>
<keyword evidence="5 11" id="KW-0378">Hydrolase</keyword>
<dbReference type="GO" id="GO:0004222">
    <property type="term" value="F:metalloendopeptidase activity"/>
    <property type="evidence" value="ECO:0007669"/>
    <property type="project" value="UniProtKB-EC"/>
</dbReference>
<keyword evidence="8" id="KW-0732">Signal</keyword>
<dbReference type="Gene3D" id="3.40.390.10">
    <property type="entry name" value="Collagenase (Catalytic Domain)"/>
    <property type="match status" value="1"/>
</dbReference>
<evidence type="ECO:0000256" key="2">
    <source>
        <dbReference type="ARBA" id="ARBA00007357"/>
    </source>
</evidence>
<dbReference type="Gene3D" id="1.10.1380.10">
    <property type="entry name" value="Neutral endopeptidase , domain2"/>
    <property type="match status" value="1"/>
</dbReference>
<dbReference type="PANTHER" id="PTHR11733">
    <property type="entry name" value="ZINC METALLOPROTEASE FAMILY M13 NEPRILYSIN-RELATED"/>
    <property type="match status" value="1"/>
</dbReference>
<dbReference type="EMBL" id="JACIEH010000002">
    <property type="protein sequence ID" value="MBB4098559.1"/>
    <property type="molecule type" value="Genomic_DNA"/>
</dbReference>
<evidence type="ECO:0000259" key="9">
    <source>
        <dbReference type="Pfam" id="PF01431"/>
    </source>
</evidence>
<reference evidence="11 12" key="1">
    <citation type="submission" date="2020-08" db="EMBL/GenBank/DDBJ databases">
        <title>Genomic Encyclopedia of Type Strains, Phase IV (KMG-IV): sequencing the most valuable type-strain genomes for metagenomic binning, comparative biology and taxonomic classification.</title>
        <authorList>
            <person name="Goeker M."/>
        </authorList>
    </citation>
    <scope>NUCLEOTIDE SEQUENCE [LARGE SCALE GENOMIC DNA]</scope>
    <source>
        <strain evidence="11 12">DSM 101806</strain>
    </source>
</reference>
<evidence type="ECO:0000313" key="11">
    <source>
        <dbReference type="EMBL" id="MBB4098559.1"/>
    </source>
</evidence>
<dbReference type="GO" id="GO:0046872">
    <property type="term" value="F:metal ion binding"/>
    <property type="evidence" value="ECO:0007669"/>
    <property type="project" value="UniProtKB-KW"/>
</dbReference>
<name>A0A7W6NXG6_9SPHN</name>
<comment type="similarity">
    <text evidence="2">Belongs to the peptidase M13 family.</text>
</comment>
<dbReference type="Proteomes" id="UP000557392">
    <property type="component" value="Unassembled WGS sequence"/>
</dbReference>
<dbReference type="InterPro" id="IPR042089">
    <property type="entry name" value="Peptidase_M13_dom_2"/>
</dbReference>
<accession>A0A7W6NXG6</accession>
<dbReference type="RefSeq" id="WP_183997452.1">
    <property type="nucleotide sequence ID" value="NZ_JACIEH010000002.1"/>
</dbReference>
<dbReference type="GO" id="GO:0016485">
    <property type="term" value="P:protein processing"/>
    <property type="evidence" value="ECO:0007669"/>
    <property type="project" value="TreeGrafter"/>
</dbReference>